<evidence type="ECO:0000256" key="1">
    <source>
        <dbReference type="ARBA" id="ARBA00001954"/>
    </source>
</evidence>
<comment type="caution">
    <text evidence="5">The sequence shown here is derived from an EMBL/GenBank/DDBJ whole genome shotgun (WGS) entry which is preliminary data.</text>
</comment>
<dbReference type="EMBL" id="JQIM01000006">
    <property type="protein sequence ID" value="KGX20315.1"/>
    <property type="molecule type" value="Genomic_DNA"/>
</dbReference>
<protein>
    <submittedName>
        <fullName evidence="6">Syringomycin biosynthesis enzyme</fullName>
    </submittedName>
    <submittedName>
        <fullName evidence="5">Taurine catabolism dioxygenase TauD, TfdA family protein</fullName>
    </submittedName>
</protein>
<dbReference type="PANTHER" id="PTHR10696:SF56">
    <property type="entry name" value="TAUD_TFDA-LIKE DOMAIN-CONTAINING PROTEIN"/>
    <property type="match status" value="1"/>
</dbReference>
<dbReference type="AlphaFoldDB" id="A0A069BA90"/>
<dbReference type="InterPro" id="IPR042098">
    <property type="entry name" value="TauD-like_sf"/>
</dbReference>
<evidence type="ECO:0000256" key="3">
    <source>
        <dbReference type="ARBA" id="ARBA00023194"/>
    </source>
</evidence>
<dbReference type="GO" id="GO:0016706">
    <property type="term" value="F:2-oxoglutarate-dependent dioxygenase activity"/>
    <property type="evidence" value="ECO:0007669"/>
    <property type="project" value="UniProtKB-ARBA"/>
</dbReference>
<evidence type="ECO:0000313" key="6">
    <source>
        <dbReference type="EMBL" id="PJO61581.1"/>
    </source>
</evidence>
<keyword evidence="2" id="KW-0560">Oxidoreductase</keyword>
<evidence type="ECO:0000313" key="8">
    <source>
        <dbReference type="Proteomes" id="UP000231878"/>
    </source>
</evidence>
<name>A0A069BA90_BURPE</name>
<evidence type="ECO:0000313" key="7">
    <source>
        <dbReference type="Proteomes" id="UP000030475"/>
    </source>
</evidence>
<gene>
    <name evidence="6" type="ORF">CWD88_35725</name>
    <name evidence="5" type="ORF">Y036_6232</name>
</gene>
<proteinExistence type="predicted"/>
<comment type="cofactor">
    <cofactor evidence="1">
        <name>Fe(2+)</name>
        <dbReference type="ChEBI" id="CHEBI:29033"/>
    </cofactor>
</comment>
<dbReference type="OrthoDB" id="9769888at2"/>
<dbReference type="KEGG" id="but:X994_5479"/>
<keyword evidence="5" id="KW-0223">Dioxygenase</keyword>
<evidence type="ECO:0000313" key="5">
    <source>
        <dbReference type="EMBL" id="KGX20315.1"/>
    </source>
</evidence>
<dbReference type="Pfam" id="PF02668">
    <property type="entry name" value="TauD"/>
    <property type="match status" value="1"/>
</dbReference>
<dbReference type="RefSeq" id="WP_004201198.1">
    <property type="nucleotide sequence ID" value="NZ_AP028072.1"/>
</dbReference>
<accession>A0A069BA90</accession>
<dbReference type="EMBL" id="PHRB01000074">
    <property type="protein sequence ID" value="PJO61581.1"/>
    <property type="molecule type" value="Genomic_DNA"/>
</dbReference>
<dbReference type="Proteomes" id="UP000231878">
    <property type="component" value="Unassembled WGS sequence"/>
</dbReference>
<dbReference type="GO" id="GO:0017000">
    <property type="term" value="P:antibiotic biosynthetic process"/>
    <property type="evidence" value="ECO:0007669"/>
    <property type="project" value="UniProtKB-KW"/>
</dbReference>
<dbReference type="SUPFAM" id="SSF51197">
    <property type="entry name" value="Clavaminate synthase-like"/>
    <property type="match status" value="1"/>
</dbReference>
<sequence length="317" mass="35102">MNVQPLFGQAQHHPVVVTPRGDASLHALRDYLADDAEGVARLLREHGGVLFRGFGLNGADDFRAITECLGAKPFGYVGGDSPRSRVAPGVYTSTDHPASERISLHNEMSYLPAYPRRLFFYCLVPAASGGQTPLAHGGDVLRAVPADIVERLSRNRINYVRNFPAVRLGKSWQDTYQTNDRAEVERIAAEQGSTCAWLPQGLRVTTPCDAIVTHPRTGDALWFNQAELWHPSALAPRLRSTFEQLVGKGNLPHECEYGNGEPIGADVLAEIRRALQANKLMFDWRRGDLLMIDNLTMMHGREAFRGERKTLAYLSGT</sequence>
<keyword evidence="3" id="KW-0045">Antibiotic biosynthesis</keyword>
<dbReference type="OMA" id="LTFFHVT"/>
<dbReference type="PANTHER" id="PTHR10696">
    <property type="entry name" value="GAMMA-BUTYROBETAINE HYDROXYLASE-RELATED"/>
    <property type="match status" value="1"/>
</dbReference>
<evidence type="ECO:0000256" key="2">
    <source>
        <dbReference type="ARBA" id="ARBA00023002"/>
    </source>
</evidence>
<organism evidence="5 7">
    <name type="scientific">Burkholderia pseudomallei</name>
    <name type="common">Pseudomonas pseudomallei</name>
    <dbReference type="NCBI Taxonomy" id="28450"/>
    <lineage>
        <taxon>Bacteria</taxon>
        <taxon>Pseudomonadati</taxon>
        <taxon>Pseudomonadota</taxon>
        <taxon>Betaproteobacteria</taxon>
        <taxon>Burkholderiales</taxon>
        <taxon>Burkholderiaceae</taxon>
        <taxon>Burkholderia</taxon>
        <taxon>pseudomallei group</taxon>
    </lineage>
</organism>
<dbReference type="Proteomes" id="UP000030475">
    <property type="component" value="Unassembled WGS sequence"/>
</dbReference>
<dbReference type="InterPro" id="IPR050411">
    <property type="entry name" value="AlphaKG_dependent_hydroxylases"/>
</dbReference>
<dbReference type="Gene3D" id="3.60.130.10">
    <property type="entry name" value="Clavaminate synthase-like"/>
    <property type="match status" value="1"/>
</dbReference>
<dbReference type="InterPro" id="IPR003819">
    <property type="entry name" value="TauD/TfdA-like"/>
</dbReference>
<evidence type="ECO:0000259" key="4">
    <source>
        <dbReference type="Pfam" id="PF02668"/>
    </source>
</evidence>
<reference evidence="6 8" key="2">
    <citation type="submission" date="2017-11" db="EMBL/GenBank/DDBJ databases">
        <title>Molecular characterization of Burkholderia pseudomallei and closely related isolates from Vietnam.</title>
        <authorList>
            <person name="Ustinov D.V."/>
            <person name="Antonov A.S."/>
            <person name="Avdusheva E.F."/>
            <person name="Shpak I.M."/>
            <person name="Zakharova I.B."/>
            <person name="Thi L.A."/>
            <person name="Teteryatnikova N."/>
            <person name="Lopasteyskaya Y.A."/>
            <person name="Kuzyutina J.A."/>
            <person name="Ngo T.N."/>
            <person name="Victorov D.V."/>
        </authorList>
    </citation>
    <scope>NUCLEOTIDE SEQUENCE [LARGE SCALE GENOMIC DNA]</scope>
    <source>
        <strain evidence="6 8">V1512</strain>
    </source>
</reference>
<feature type="domain" description="TauD/TfdA-like" evidence="4">
    <location>
        <begin position="20"/>
        <end position="309"/>
    </location>
</feature>
<dbReference type="GeneID" id="93063823"/>
<reference evidence="5 7" key="1">
    <citation type="submission" date="2014-08" db="EMBL/GenBank/DDBJ databases">
        <authorList>
            <person name="Bunnell A."/>
            <person name="Chain P.S."/>
            <person name="Chertkov O."/>
            <person name="Currie B.J."/>
            <person name="Daligault H.E."/>
            <person name="Davenport K.W."/>
            <person name="Davis C."/>
            <person name="Gleasner C.D."/>
            <person name="Johnson S.L."/>
            <person name="Kaestli M."/>
            <person name="Koren S."/>
            <person name="Kunde Y.A."/>
            <person name="Mayo M."/>
            <person name="McMurry K.K."/>
            <person name="Price E.P."/>
            <person name="Reitenga K.G."/>
            <person name="Robison R."/>
            <person name="Rosovitz M.J."/>
            <person name="Sarovich D.S."/>
            <person name="Teshima H."/>
        </authorList>
    </citation>
    <scope>NUCLEOTIDE SEQUENCE [LARGE SCALE GENOMIC DNA]</scope>
    <source>
        <strain evidence="5 7">MSHR44</strain>
    </source>
</reference>